<keyword evidence="5" id="KW-0256">Endoplasmic reticulum</keyword>
<reference evidence="13" key="1">
    <citation type="journal article" date="2020" name="BMC Genomics">
        <title>Correction to: Identification and distribution of gene clusters required for synthesis of sphingolipid metabolism inhibitors in diverse species of the filamentous fungus Fusarium.</title>
        <authorList>
            <person name="Kim H.S."/>
            <person name="Lohmar J.M."/>
            <person name="Busman M."/>
            <person name="Brown D.W."/>
            <person name="Naumann T.A."/>
            <person name="Divon H.H."/>
            <person name="Lysoe E."/>
            <person name="Uhlig S."/>
            <person name="Proctor R.H."/>
        </authorList>
    </citation>
    <scope>NUCLEOTIDE SEQUENCE</scope>
    <source>
        <strain evidence="13">NRRL 20472</strain>
    </source>
</reference>
<name>A0A8H4U4A7_9HYPO</name>
<reference evidence="13" key="2">
    <citation type="submission" date="2020-05" db="EMBL/GenBank/DDBJ databases">
        <authorList>
            <person name="Kim H.-S."/>
            <person name="Proctor R.H."/>
            <person name="Brown D.W."/>
        </authorList>
    </citation>
    <scope>NUCLEOTIDE SEQUENCE</scope>
    <source>
        <strain evidence="13">NRRL 20472</strain>
    </source>
</reference>
<dbReference type="PANTHER" id="PTHR13117:SF5">
    <property type="entry name" value="PROTEIN RFT1 HOMOLOG"/>
    <property type="match status" value="1"/>
</dbReference>
<evidence type="ECO:0000256" key="8">
    <source>
        <dbReference type="ARBA" id="ARBA00044793"/>
    </source>
</evidence>
<feature type="transmembrane region" description="Helical" evidence="12">
    <location>
        <begin position="1000"/>
        <end position="1019"/>
    </location>
</feature>
<feature type="transmembrane region" description="Helical" evidence="12">
    <location>
        <begin position="957"/>
        <end position="980"/>
    </location>
</feature>
<dbReference type="Pfam" id="PF04506">
    <property type="entry name" value="Rft-1"/>
    <property type="match status" value="1"/>
</dbReference>
<dbReference type="InterPro" id="IPR002110">
    <property type="entry name" value="Ankyrin_rpt"/>
</dbReference>
<feature type="transmembrane region" description="Helical" evidence="12">
    <location>
        <begin position="1209"/>
        <end position="1234"/>
    </location>
</feature>
<sequence length="1411" mass="156867">MAELLGIVAGGAGLASLALQLIDGSQKLRHRHKNATSLQDNVLWLSQDLELMGKQLIQLDADTSDILQQHLGPIMLERCRSRSEAVTDRLVRLTAALPVTLSRRQAIRATFRSNQWKAELEELQSLVLSLKQDMLQYGRFHHFYMVPWAVIFGFDIVTEPGRYRLQPCLQLERVVTDTAPGFAILSKLSRRHIAWAVAEAQFKELYKSDSAFINQVDPRGYGYLEKIVSSSSLDPLEFDIQSIRQLLDLFIGDFHIPLSFDHSAILDHCSVLNEQGRHLDMITALTEFGCDFSTTPCPIFETWPEPLLGIQDEFSFAALVPDDPFYISYLRVILEANPDFGQSPPLHAVILYGSQEDFELHTKKASKPLNLHVNFLGQSPLHIAILEPSRMSALLAGGHDVDARDKNGMTPLMYAAAMGLREPVAILMSHGADLSISDSIKDQNYDFVRCAAAQHHWDLVWYALDWVEMNEPRLLPRLLPSILAETGIMCYSHHDPKSLHNGFKEFWSNLIPRLGDLNIIFENGTTILHTIDQPSLARGLVNLGFNRFNQMDEAGEHPLFKIAQFRDPSLFQLFVEKGSDANLQNKLGRTVLHGLLDGLSTMSGDHIKGFFRIIDILLDNGCNATIQDHCTCECSSDGCLPGVHATFEISRFCCTMISNGLWVFEWLQMLEERKRLQDAKDFALSILRKAYFEETGLQHTCCQYNDATRDEDMFWDIPGQLKVDKLNERMKSWGKRGYEEVKLELMVHLQQCLASKKADCASANDFSEKKWLKAEDVLCDSDYPPGSDRELFDLCKIIDQFPPGLGLDRPENDTMVAFNDPLNHHNTKTLDRTCPQHVSNKYPRYLSSPQPHPPFQPIIHSPFQIPKMPPSPSKEEPPAPSPPSMVKGASLLIILQLASRLITFIANQLLLRYLTAPLLGLSTQLEVYYLSVLFFARESLRVAIQRRDAGSEDKKESQAVVNLGYLSIGLGSLVSLGLGWMYLDYATEVTLSTPYLAESLYLYGLAAMVELLSEPCFVLMQTRLQFGTRAAAESIATFLRCIIVFGSAVWASKHSDLGVLPFALGQITYGSSLLLVYLVSGYRLASSIGFSLLPKAITTKDGRFWGSLFDRSTINLAGSMMAQSVVKHLLTQGDTFLISLLASANVQGAYALANNYGSLIARLLFQPVEESSRSYFSRLLSSAVPVKVGGKPSPAVSEAKQSLQTLLRLYILLSSIIINIGPFAAPPLLALVAGKQWAGSGAGDVLAAYCLYIPFLGLNGLTESFVASVATEAEVHIQSGWMGAFSVIFAASAFLFMRVYPLGAIGLVQANIINMACRIIWSGAFIKRFFKKHGTDFKIKTLLPESTLGVSIATAILLKQLKIVDNADQPIKSLIKIAGSAIPLLLLILVLERHFILECLNSVRGRKAAKQ</sequence>
<comment type="caution">
    <text evidence="13">The sequence shown here is derived from an EMBL/GenBank/DDBJ whole genome shotgun (WGS) entry which is preliminary data.</text>
</comment>
<evidence type="ECO:0000256" key="5">
    <source>
        <dbReference type="ARBA" id="ARBA00022824"/>
    </source>
</evidence>
<feature type="region of interest" description="Disordered" evidence="11">
    <location>
        <begin position="857"/>
        <end position="883"/>
    </location>
</feature>
<evidence type="ECO:0000313" key="13">
    <source>
        <dbReference type="EMBL" id="KAF4969234.1"/>
    </source>
</evidence>
<keyword evidence="14" id="KW-1185">Reference proteome</keyword>
<dbReference type="GO" id="GO:0006488">
    <property type="term" value="P:dolichol-linked oligosaccharide biosynthetic process"/>
    <property type="evidence" value="ECO:0007669"/>
    <property type="project" value="InterPro"/>
</dbReference>
<feature type="transmembrane region" description="Helical" evidence="12">
    <location>
        <begin position="1057"/>
        <end position="1079"/>
    </location>
</feature>
<proteinExistence type="inferred from homology"/>
<dbReference type="Pfam" id="PF12796">
    <property type="entry name" value="Ank_2"/>
    <property type="match status" value="1"/>
</dbReference>
<evidence type="ECO:0000256" key="3">
    <source>
        <dbReference type="ARBA" id="ARBA00010288"/>
    </source>
</evidence>
<comment type="function">
    <text evidence="9">Intramembrane glycolipid transporter that operates in the biosynthetic pathway of dolichol-linked oligosaccharides, the glycan precursors employed in protein asparagine (N)-glycosylation. The sequential addition of sugars to dolichol pyrophosphate produces dolichol-linked oligosaccharides containing fourteen sugars, including two GlcNAcs, nine mannoses and three glucoses. Once assembled, the oligosaccharide is transferred from the lipid to nascent proteins by oligosaccharyltransferases. The assembly of dolichol-linked oligosaccharides begins on the cytosolic side of the endoplasmic reticulum membrane and finishes in its lumen. RFT1 could mediate the translocation of the cytosolically oriented intermediate DolPP-GlcNAc2Man5, produced by ALG11, into the ER lumen where dolichol-linked oligosaccharides assembly continues. However, the intramembrane lipid transporter activity could not be confirmed in vitro.</text>
</comment>
<feature type="transmembrane region" description="Helical" evidence="12">
    <location>
        <begin position="1246"/>
        <end position="1269"/>
    </location>
</feature>
<feature type="compositionally biased region" description="Pro residues" evidence="11">
    <location>
        <begin position="867"/>
        <end position="883"/>
    </location>
</feature>
<dbReference type="EMBL" id="JABEXW010000168">
    <property type="protein sequence ID" value="KAF4969234.1"/>
    <property type="molecule type" value="Genomic_DNA"/>
</dbReference>
<protein>
    <recommendedName>
        <fullName evidence="8">Man(5)GlcNAc(2)-PP-dolichol translocation protein RFT1</fullName>
    </recommendedName>
</protein>
<comment type="pathway">
    <text evidence="2">Protein modification; protein glycosylation.</text>
</comment>
<dbReference type="InterPro" id="IPR007594">
    <property type="entry name" value="RFT1"/>
</dbReference>
<keyword evidence="7 12" id="KW-0472">Membrane</keyword>
<evidence type="ECO:0000256" key="2">
    <source>
        <dbReference type="ARBA" id="ARBA00004922"/>
    </source>
</evidence>
<organism evidence="13 14">
    <name type="scientific">Fusarium sarcochroum</name>
    <dbReference type="NCBI Taxonomy" id="1208366"/>
    <lineage>
        <taxon>Eukaryota</taxon>
        <taxon>Fungi</taxon>
        <taxon>Dikarya</taxon>
        <taxon>Ascomycota</taxon>
        <taxon>Pezizomycotina</taxon>
        <taxon>Sordariomycetes</taxon>
        <taxon>Hypocreomycetidae</taxon>
        <taxon>Hypocreales</taxon>
        <taxon>Nectriaceae</taxon>
        <taxon>Fusarium</taxon>
        <taxon>Fusarium lateritium species complex</taxon>
    </lineage>
</organism>
<gene>
    <name evidence="13" type="ORF">FSARC_3487</name>
</gene>
<keyword evidence="4 12" id="KW-0812">Transmembrane</keyword>
<dbReference type="SUPFAM" id="SSF48403">
    <property type="entry name" value="Ankyrin repeat"/>
    <property type="match status" value="1"/>
</dbReference>
<dbReference type="InterPro" id="IPR036770">
    <property type="entry name" value="Ankyrin_rpt-contain_sf"/>
</dbReference>
<dbReference type="Gene3D" id="1.25.40.20">
    <property type="entry name" value="Ankyrin repeat-containing domain"/>
    <property type="match status" value="2"/>
</dbReference>
<comment type="similarity">
    <text evidence="3">Belongs to the RFT1 family.</text>
</comment>
<evidence type="ECO:0000256" key="1">
    <source>
        <dbReference type="ARBA" id="ARBA00004477"/>
    </source>
</evidence>
<evidence type="ECO:0000313" key="14">
    <source>
        <dbReference type="Proteomes" id="UP000622797"/>
    </source>
</evidence>
<feature type="transmembrane region" description="Helical" evidence="12">
    <location>
        <begin position="1342"/>
        <end position="1361"/>
    </location>
</feature>
<accession>A0A8H4U4A7</accession>
<evidence type="ECO:0000256" key="12">
    <source>
        <dbReference type="SAM" id="Phobius"/>
    </source>
</evidence>
<dbReference type="Proteomes" id="UP000622797">
    <property type="component" value="Unassembled WGS sequence"/>
</dbReference>
<dbReference type="PANTHER" id="PTHR13117">
    <property type="entry name" value="ENDOPLASMIC RETICULUM MULTISPAN TRANSMEMBRANE PROTEIN-RELATED"/>
    <property type="match status" value="1"/>
</dbReference>
<feature type="repeat" description="ANK" evidence="10">
    <location>
        <begin position="407"/>
        <end position="439"/>
    </location>
</feature>
<dbReference type="GO" id="GO:0005789">
    <property type="term" value="C:endoplasmic reticulum membrane"/>
    <property type="evidence" value="ECO:0007669"/>
    <property type="project" value="UniProtKB-SubCell"/>
</dbReference>
<feature type="transmembrane region" description="Helical" evidence="12">
    <location>
        <begin position="916"/>
        <end position="936"/>
    </location>
</feature>
<dbReference type="PROSITE" id="PS50297">
    <property type="entry name" value="ANK_REP_REGION"/>
    <property type="match status" value="1"/>
</dbReference>
<feature type="transmembrane region" description="Helical" evidence="12">
    <location>
        <begin position="1031"/>
        <end position="1051"/>
    </location>
</feature>
<comment type="subcellular location">
    <subcellularLocation>
        <location evidence="1">Endoplasmic reticulum membrane</location>
        <topology evidence="1">Multi-pass membrane protein</topology>
    </subcellularLocation>
</comment>
<evidence type="ECO:0000256" key="4">
    <source>
        <dbReference type="ARBA" id="ARBA00022692"/>
    </source>
</evidence>
<keyword evidence="6 12" id="KW-1133">Transmembrane helix</keyword>
<evidence type="ECO:0000256" key="9">
    <source>
        <dbReference type="ARBA" id="ARBA00045912"/>
    </source>
</evidence>
<dbReference type="GO" id="GO:0034203">
    <property type="term" value="P:glycolipid translocation"/>
    <property type="evidence" value="ECO:0007669"/>
    <property type="project" value="TreeGrafter"/>
</dbReference>
<evidence type="ECO:0000256" key="6">
    <source>
        <dbReference type="ARBA" id="ARBA00022989"/>
    </source>
</evidence>
<dbReference type="SMART" id="SM00248">
    <property type="entry name" value="ANK"/>
    <property type="match status" value="4"/>
</dbReference>
<feature type="transmembrane region" description="Helical" evidence="12">
    <location>
        <begin position="1281"/>
        <end position="1300"/>
    </location>
</feature>
<feature type="transmembrane region" description="Helical" evidence="12">
    <location>
        <begin position="1373"/>
        <end position="1391"/>
    </location>
</feature>
<evidence type="ECO:0000256" key="10">
    <source>
        <dbReference type="PROSITE-ProRule" id="PRU00023"/>
    </source>
</evidence>
<evidence type="ECO:0000256" key="11">
    <source>
        <dbReference type="SAM" id="MobiDB-lite"/>
    </source>
</evidence>
<feature type="compositionally biased region" description="Low complexity" evidence="11">
    <location>
        <begin position="857"/>
        <end position="866"/>
    </location>
</feature>
<keyword evidence="10" id="KW-0040">ANK repeat</keyword>
<dbReference type="OrthoDB" id="9979195at2759"/>
<evidence type="ECO:0000256" key="7">
    <source>
        <dbReference type="ARBA" id="ARBA00023136"/>
    </source>
</evidence>
<dbReference type="PROSITE" id="PS50088">
    <property type="entry name" value="ANK_REPEAT"/>
    <property type="match status" value="1"/>
</dbReference>